<dbReference type="EMBL" id="BDUD01000001">
    <property type="protein sequence ID" value="GBG22268.1"/>
    <property type="molecule type" value="Genomic_DNA"/>
</dbReference>
<dbReference type="InterPro" id="IPR018891">
    <property type="entry name" value="AIPR_C"/>
</dbReference>
<name>A0A2R5FXS9_NOSCO</name>
<evidence type="ECO:0000313" key="2">
    <source>
        <dbReference type="EMBL" id="GBG22268.1"/>
    </source>
</evidence>
<sequence>MDRITSGFLKAFRQEQSLPEDLAQFELFEHFVNYCIVSKEYNDTFSLEDIHVGGGTDKALDGIAILVNGSLISSKEELEDLEKRNRYLDVEFILVQSKTSSTFDAGDIAKFLLGSQDFFSENPELPENDKIRDKSEIIGLIYNQSNLFKNRNPICKLYYVTTGKWFDDQHLKGTIETLKKNIENMQMFEKVYFSPIDADSLQNLYRLANNKISRQIKFEKRTALPEIEDVREAYIGILPAREYLKLITDESDNIIRGLFYDNVRDFQGNNDVNQEIEATIKSDDHKSFVLYNNGITIVAEDINVVGDRITITDYQIVNGCQTSYVLYHNRESIDDSLCIPIKVIALARDSRLKNNIIKANNRQTPVKLEELESLTDFQKKLEEYYKSLPEDKQLYYERRPRQFNGIEGIEKIRIVDIPSQMRCFASMFLEQAHNAGRYHANLQDETKQNIFLSDHHPIGYYVSAYAKFRLDALFRKKHIDAKYSPFKYHMLNILRIQVSGKDMPSIISNKFIKYCEVMEITLSEDNKCKEAFLNTTAIIDSQVNGNYDRAVAKTLTFSRSLKNFLFEIK</sequence>
<keyword evidence="3" id="KW-1185">Reference proteome</keyword>
<evidence type="ECO:0000259" key="1">
    <source>
        <dbReference type="Pfam" id="PF10592"/>
    </source>
</evidence>
<gene>
    <name evidence="2" type="ORF">NIES4072_59760</name>
</gene>
<reference evidence="2 3" key="1">
    <citation type="submission" date="2017-06" db="EMBL/GenBank/DDBJ databases">
        <title>Genome sequencing of cyanobaciteial culture collection at National Institute for Environmental Studies (NIES).</title>
        <authorList>
            <person name="Hirose Y."/>
            <person name="Shimura Y."/>
            <person name="Fujisawa T."/>
            <person name="Nakamura Y."/>
            <person name="Kawachi M."/>
        </authorList>
    </citation>
    <scope>NUCLEOTIDE SEQUENCE [LARGE SCALE GENOMIC DNA]</scope>
    <source>
        <strain evidence="2 3">NIES-4072</strain>
    </source>
</reference>
<accession>A0A2R5FXS9</accession>
<dbReference type="OrthoDB" id="475927at2"/>
<dbReference type="RefSeq" id="WP_109012029.1">
    <property type="nucleotide sequence ID" value="NZ_BDUD01000001.1"/>
</dbReference>
<proteinExistence type="predicted"/>
<feature type="domain" description="Abortive phage infection protein C-terminal" evidence="1">
    <location>
        <begin position="259"/>
        <end position="520"/>
    </location>
</feature>
<dbReference type="Pfam" id="PF10592">
    <property type="entry name" value="AIPR"/>
    <property type="match status" value="1"/>
</dbReference>
<dbReference type="Proteomes" id="UP000245124">
    <property type="component" value="Unassembled WGS sequence"/>
</dbReference>
<comment type="caution">
    <text evidence="2">The sequence shown here is derived from an EMBL/GenBank/DDBJ whole genome shotgun (WGS) entry which is preliminary data.</text>
</comment>
<protein>
    <recommendedName>
        <fullName evidence="1">Abortive phage infection protein C-terminal domain-containing protein</fullName>
    </recommendedName>
</protein>
<dbReference type="AlphaFoldDB" id="A0A2R5FXS9"/>
<organism evidence="2 3">
    <name type="scientific">Nostoc commune NIES-4072</name>
    <dbReference type="NCBI Taxonomy" id="2005467"/>
    <lineage>
        <taxon>Bacteria</taxon>
        <taxon>Bacillati</taxon>
        <taxon>Cyanobacteriota</taxon>
        <taxon>Cyanophyceae</taxon>
        <taxon>Nostocales</taxon>
        <taxon>Nostocaceae</taxon>
        <taxon>Nostoc</taxon>
    </lineage>
</organism>
<evidence type="ECO:0000313" key="3">
    <source>
        <dbReference type="Proteomes" id="UP000245124"/>
    </source>
</evidence>